<evidence type="ECO:0000259" key="8">
    <source>
        <dbReference type="Pfam" id="PF10502"/>
    </source>
</evidence>
<feature type="domain" description="Peptidase S26" evidence="8">
    <location>
        <begin position="99"/>
        <end position="136"/>
    </location>
</feature>
<evidence type="ECO:0000313" key="10">
    <source>
        <dbReference type="Proteomes" id="UP001362899"/>
    </source>
</evidence>
<evidence type="ECO:0000256" key="1">
    <source>
        <dbReference type="ARBA" id="ARBA00004273"/>
    </source>
</evidence>
<dbReference type="InterPro" id="IPR000223">
    <property type="entry name" value="Pept_S26A_signal_pept_1"/>
</dbReference>
<evidence type="ECO:0000256" key="2">
    <source>
        <dbReference type="ARBA" id="ARBA00022792"/>
    </source>
</evidence>
<proteinExistence type="inferred from homology"/>
<dbReference type="Pfam" id="PF10502">
    <property type="entry name" value="Peptidase_S26"/>
    <property type="match status" value="2"/>
</dbReference>
<name>A0AAV5RQJ9_STABA</name>
<dbReference type="PRINTS" id="PR00727">
    <property type="entry name" value="LEADERPTASE"/>
</dbReference>
<dbReference type="GO" id="GO:0042720">
    <property type="term" value="C:mitochondrial inner membrane peptidase complex"/>
    <property type="evidence" value="ECO:0007669"/>
    <property type="project" value="TreeGrafter"/>
</dbReference>
<dbReference type="PANTHER" id="PTHR12383:SF16">
    <property type="entry name" value="MITOCHONDRIAL INNER MEMBRANE PROTEASE SUBUNIT 1"/>
    <property type="match status" value="1"/>
</dbReference>
<dbReference type="Proteomes" id="UP001362899">
    <property type="component" value="Unassembled WGS sequence"/>
</dbReference>
<gene>
    <name evidence="9" type="ORF">DASB73_037670</name>
</gene>
<dbReference type="EMBL" id="BTGC01000008">
    <property type="protein sequence ID" value="GMM52804.1"/>
    <property type="molecule type" value="Genomic_DNA"/>
</dbReference>
<dbReference type="Gene3D" id="2.10.109.10">
    <property type="entry name" value="Umud Fragment, subunit A"/>
    <property type="match status" value="1"/>
</dbReference>
<keyword evidence="4" id="KW-0496">Mitochondrion</keyword>
<dbReference type="GO" id="GO:0006627">
    <property type="term" value="P:protein processing involved in protein targeting to mitochondrion"/>
    <property type="evidence" value="ECO:0007669"/>
    <property type="project" value="TreeGrafter"/>
</dbReference>
<dbReference type="InterPro" id="IPR019533">
    <property type="entry name" value="Peptidase_S26"/>
</dbReference>
<keyword evidence="2" id="KW-0999">Mitochondrion inner membrane</keyword>
<dbReference type="AlphaFoldDB" id="A0AAV5RQJ9"/>
<keyword evidence="5" id="KW-0472">Membrane</keyword>
<evidence type="ECO:0000256" key="3">
    <source>
        <dbReference type="ARBA" id="ARBA00022801"/>
    </source>
</evidence>
<dbReference type="PANTHER" id="PTHR12383">
    <property type="entry name" value="PROTEASE FAMILY S26 MITOCHONDRIAL INNER MEMBRANE PROTEASE-RELATED"/>
    <property type="match status" value="1"/>
</dbReference>
<sequence>MLKTASYAVRVGCCVHVFHRSIYEVTETSGESMMPTINYKDDYVHVNKFNKLGRRCQFGDIVVVAKPTDPSQRVCKRITGMPRDFVLIDPSDPHSHDMIQVPDGHIWVTGDNLSHSIDSRTYGPLPMALIKGRVVAASLGFSVRKV</sequence>
<evidence type="ECO:0000256" key="7">
    <source>
        <dbReference type="PIRSR" id="PIRSR600223-1"/>
    </source>
</evidence>
<feature type="active site" evidence="7">
    <location>
        <position position="76"/>
    </location>
</feature>
<keyword evidence="10" id="KW-1185">Reference proteome</keyword>
<dbReference type="GO" id="GO:0004252">
    <property type="term" value="F:serine-type endopeptidase activity"/>
    <property type="evidence" value="ECO:0007669"/>
    <property type="project" value="InterPro"/>
</dbReference>
<dbReference type="InterPro" id="IPR052064">
    <property type="entry name" value="Mito_IMP1_subunit"/>
</dbReference>
<evidence type="ECO:0000256" key="5">
    <source>
        <dbReference type="ARBA" id="ARBA00023136"/>
    </source>
</evidence>
<comment type="subcellular location">
    <subcellularLocation>
        <location evidence="1">Mitochondrion inner membrane</location>
    </subcellularLocation>
</comment>
<keyword evidence="3" id="KW-0378">Hydrolase</keyword>
<accession>A0AAV5RQJ9</accession>
<organism evidence="9 10">
    <name type="scientific">Starmerella bacillaris</name>
    <name type="common">Yeast</name>
    <name type="synonym">Candida zemplinina</name>
    <dbReference type="NCBI Taxonomy" id="1247836"/>
    <lineage>
        <taxon>Eukaryota</taxon>
        <taxon>Fungi</taxon>
        <taxon>Dikarya</taxon>
        <taxon>Ascomycota</taxon>
        <taxon>Saccharomycotina</taxon>
        <taxon>Dipodascomycetes</taxon>
        <taxon>Dipodascales</taxon>
        <taxon>Trichomonascaceae</taxon>
        <taxon>Starmerella</taxon>
    </lineage>
</organism>
<dbReference type="InterPro" id="IPR036286">
    <property type="entry name" value="LexA/Signal_pep-like_sf"/>
</dbReference>
<dbReference type="SUPFAM" id="SSF51306">
    <property type="entry name" value="LexA/Signal peptidase"/>
    <property type="match status" value="1"/>
</dbReference>
<protein>
    <submittedName>
        <fullName evidence="9">Endopeptidase catalytic subunit</fullName>
    </submittedName>
</protein>
<dbReference type="GO" id="GO:0006465">
    <property type="term" value="P:signal peptide processing"/>
    <property type="evidence" value="ECO:0007669"/>
    <property type="project" value="InterPro"/>
</dbReference>
<evidence type="ECO:0000256" key="6">
    <source>
        <dbReference type="ARBA" id="ARBA00038445"/>
    </source>
</evidence>
<evidence type="ECO:0000256" key="4">
    <source>
        <dbReference type="ARBA" id="ARBA00023128"/>
    </source>
</evidence>
<dbReference type="CDD" id="cd06530">
    <property type="entry name" value="S26_SPase_I"/>
    <property type="match status" value="1"/>
</dbReference>
<reference evidence="9 10" key="1">
    <citation type="journal article" date="2023" name="Elife">
        <title>Identification of key yeast species and microbe-microbe interactions impacting larval growth of Drosophila in the wild.</title>
        <authorList>
            <person name="Mure A."/>
            <person name="Sugiura Y."/>
            <person name="Maeda R."/>
            <person name="Honda K."/>
            <person name="Sakurai N."/>
            <person name="Takahashi Y."/>
            <person name="Watada M."/>
            <person name="Katoh T."/>
            <person name="Gotoh A."/>
            <person name="Gotoh Y."/>
            <person name="Taniguchi I."/>
            <person name="Nakamura K."/>
            <person name="Hayashi T."/>
            <person name="Katayama T."/>
            <person name="Uemura T."/>
            <person name="Hattori Y."/>
        </authorList>
    </citation>
    <scope>NUCLEOTIDE SEQUENCE [LARGE SCALE GENOMIC DNA]</scope>
    <source>
        <strain evidence="9 10">SB-73</strain>
    </source>
</reference>
<evidence type="ECO:0000313" key="9">
    <source>
        <dbReference type="EMBL" id="GMM52804.1"/>
    </source>
</evidence>
<feature type="domain" description="Peptidase S26" evidence="8">
    <location>
        <begin position="12"/>
        <end position="87"/>
    </location>
</feature>
<comment type="caution">
    <text evidence="9">The sequence shown here is derived from an EMBL/GenBank/DDBJ whole genome shotgun (WGS) entry which is preliminary data.</text>
</comment>
<comment type="similarity">
    <text evidence="6">Belongs to the peptidase S26 family. IMP1 subfamily.</text>
</comment>
<feature type="active site" evidence="7">
    <location>
        <position position="32"/>
    </location>
</feature>